<evidence type="ECO:0000313" key="2">
    <source>
        <dbReference type="Proteomes" id="UP001062846"/>
    </source>
</evidence>
<comment type="caution">
    <text evidence="1">The sequence shown here is derived from an EMBL/GenBank/DDBJ whole genome shotgun (WGS) entry which is preliminary data.</text>
</comment>
<accession>A0ACC0MVR7</accession>
<name>A0ACC0MVR7_RHOML</name>
<gene>
    <name evidence="1" type="ORF">RHMOL_Rhmol08G0291400</name>
</gene>
<organism evidence="1 2">
    <name type="scientific">Rhododendron molle</name>
    <name type="common">Chinese azalea</name>
    <name type="synonym">Azalea mollis</name>
    <dbReference type="NCBI Taxonomy" id="49168"/>
    <lineage>
        <taxon>Eukaryota</taxon>
        <taxon>Viridiplantae</taxon>
        <taxon>Streptophyta</taxon>
        <taxon>Embryophyta</taxon>
        <taxon>Tracheophyta</taxon>
        <taxon>Spermatophyta</taxon>
        <taxon>Magnoliopsida</taxon>
        <taxon>eudicotyledons</taxon>
        <taxon>Gunneridae</taxon>
        <taxon>Pentapetalae</taxon>
        <taxon>asterids</taxon>
        <taxon>Ericales</taxon>
        <taxon>Ericaceae</taxon>
        <taxon>Ericoideae</taxon>
        <taxon>Rhodoreae</taxon>
        <taxon>Rhododendron</taxon>
    </lineage>
</organism>
<sequence>MQNSEDLDSALSRSGGILRAQDLNITSCVIMGTYIGGTVAGTFPGLSIQSEATNTVSGSTTPSLVLWLWYQEILSYAEQRILHIAGNPRRYTGSPRVGTMREIARMCEYVQSNYHKGEPDENADIVMGDMRAWIDERVEKYGPKSNNGESKGD</sequence>
<dbReference type="EMBL" id="CM046395">
    <property type="protein sequence ID" value="KAI8544373.1"/>
    <property type="molecule type" value="Genomic_DNA"/>
</dbReference>
<keyword evidence="2" id="KW-1185">Reference proteome</keyword>
<evidence type="ECO:0000313" key="1">
    <source>
        <dbReference type="EMBL" id="KAI8544373.1"/>
    </source>
</evidence>
<reference evidence="1" key="1">
    <citation type="submission" date="2022-02" db="EMBL/GenBank/DDBJ databases">
        <title>Plant Genome Project.</title>
        <authorList>
            <person name="Zhang R.-G."/>
        </authorList>
    </citation>
    <scope>NUCLEOTIDE SEQUENCE</scope>
    <source>
        <strain evidence="1">AT1</strain>
    </source>
</reference>
<protein>
    <submittedName>
        <fullName evidence="1">Uncharacterized protein</fullName>
    </submittedName>
</protein>
<dbReference type="Proteomes" id="UP001062846">
    <property type="component" value="Chromosome 8"/>
</dbReference>
<proteinExistence type="predicted"/>